<evidence type="ECO:0000313" key="3">
    <source>
        <dbReference type="Proteomes" id="UP000283530"/>
    </source>
</evidence>
<keyword evidence="3" id="KW-1185">Reference proteome</keyword>
<keyword evidence="1" id="KW-0812">Transmembrane</keyword>
<dbReference type="Proteomes" id="UP000283530">
    <property type="component" value="Unassembled WGS sequence"/>
</dbReference>
<accession>A0A443PPP9</accession>
<keyword evidence="1" id="KW-0472">Membrane</keyword>
<dbReference type="STRING" id="337451.A0A443PPP9"/>
<feature type="transmembrane region" description="Helical" evidence="1">
    <location>
        <begin position="122"/>
        <end position="144"/>
    </location>
</feature>
<reference evidence="2 3" key="1">
    <citation type="journal article" date="2019" name="Nat. Plants">
        <title>Stout camphor tree genome fills gaps in understanding of flowering plant genome evolution.</title>
        <authorList>
            <person name="Chaw S.M."/>
            <person name="Liu Y.C."/>
            <person name="Wu Y.W."/>
            <person name="Wang H.Y."/>
            <person name="Lin C.I."/>
            <person name="Wu C.S."/>
            <person name="Ke H.M."/>
            <person name="Chang L.Y."/>
            <person name="Hsu C.Y."/>
            <person name="Yang H.T."/>
            <person name="Sudianto E."/>
            <person name="Hsu M.H."/>
            <person name="Wu K.P."/>
            <person name="Wang L.N."/>
            <person name="Leebens-Mack J.H."/>
            <person name="Tsai I.J."/>
        </authorList>
    </citation>
    <scope>NUCLEOTIDE SEQUENCE [LARGE SCALE GENOMIC DNA]</scope>
    <source>
        <strain evidence="3">cv. Chaw 1501</strain>
        <tissue evidence="2">Young leaves</tissue>
    </source>
</reference>
<dbReference type="AlphaFoldDB" id="A0A443PPP9"/>
<sequence>MLPAKNVLVVWAVQRSKELSLLSMIDPKFICPSISEKVYLEIQTYVTQELEPPVEDGNHSTSKIYSFPVTNGSSMSGLAGTANNIWSGIYVFSSTIGFVILFGLMEALYVTPFDVKCWWFKGLLFVICMIVSVVVFGGVVVFLWNQWERRASNREKYANGHEISDIAQYDDPKMQNNASESRIARMNSTHYGCRPNFPARNAAKAKFLMHGYCFQQFLAVSPSDGEKFWWVSLPVDLKVSKLVLLQSAGQELYGEEKISQFFISTAIVLIYE</sequence>
<keyword evidence="1" id="KW-1133">Transmembrane helix</keyword>
<proteinExistence type="predicted"/>
<evidence type="ECO:0000313" key="2">
    <source>
        <dbReference type="EMBL" id="RWR92738.1"/>
    </source>
</evidence>
<dbReference type="OrthoDB" id="167398at2759"/>
<feature type="transmembrane region" description="Helical" evidence="1">
    <location>
        <begin position="89"/>
        <end position="110"/>
    </location>
</feature>
<organism evidence="2 3">
    <name type="scientific">Cinnamomum micranthum f. kanehirae</name>
    <dbReference type="NCBI Taxonomy" id="337451"/>
    <lineage>
        <taxon>Eukaryota</taxon>
        <taxon>Viridiplantae</taxon>
        <taxon>Streptophyta</taxon>
        <taxon>Embryophyta</taxon>
        <taxon>Tracheophyta</taxon>
        <taxon>Spermatophyta</taxon>
        <taxon>Magnoliopsida</taxon>
        <taxon>Magnoliidae</taxon>
        <taxon>Laurales</taxon>
        <taxon>Lauraceae</taxon>
        <taxon>Cinnamomum</taxon>
    </lineage>
</organism>
<gene>
    <name evidence="2" type="ORF">CKAN_02196000</name>
</gene>
<comment type="caution">
    <text evidence="2">The sequence shown here is derived from an EMBL/GenBank/DDBJ whole genome shotgun (WGS) entry which is preliminary data.</text>
</comment>
<name>A0A443PPP9_9MAGN</name>
<protein>
    <submittedName>
        <fullName evidence="2">Cytochrome b245</fullName>
    </submittedName>
</protein>
<dbReference type="EMBL" id="QPKB01000009">
    <property type="protein sequence ID" value="RWR92738.1"/>
    <property type="molecule type" value="Genomic_DNA"/>
</dbReference>
<evidence type="ECO:0000256" key="1">
    <source>
        <dbReference type="SAM" id="Phobius"/>
    </source>
</evidence>